<sequence>MKLLPAIVAGITVVAAAVNAFEWWSGPGIRSLPTDRIAYPDAKASGIVLLLSGTEGWSDREQTVSDALTADGAVVVGVDLPDYYEALGREEDRTCFYLVSDIEELSRQIHREQEIAAYLPPVIAGIGGGGALALAIAAQTPASTIAETIAIDPLASIPVEKILCTPAPKTVVEGGVAYGLTPGPLPEPVRILLTPQADPAGEAHADALKQTHPAIEITAWDEASETLLLQTVSTTLARLRQSSSPLGLPIVPTSAVPLHDTLAIIYSGDGGWRDIDQKLAAYLVEDGIPVVGVDALRYFWTEKTPEQTADDLSRIITTYRQRWNVKNVVLIGYSFGANILPATYRLLPERDKQTVSLLSLLALSHQADFEIAVTGWLGWAGAAKQGDPVDDIAEIEPHKIQCIYGTEEEDTACPAVEDIPGTLIHSRPGGHHFDGDYRALNRLIVDRIRALSPPAM</sequence>
<evidence type="ECO:0000313" key="3">
    <source>
        <dbReference type="Proteomes" id="UP000585437"/>
    </source>
</evidence>
<gene>
    <name evidence="2" type="ORF">F4695_002313</name>
</gene>
<dbReference type="InterPro" id="IPR011225">
    <property type="entry name" value="IV_sec_VirJ"/>
</dbReference>
<reference evidence="2 3" key="1">
    <citation type="submission" date="2020-08" db="EMBL/GenBank/DDBJ databases">
        <title>The Agave Microbiome: Exploring the role of microbial communities in plant adaptations to desert environments.</title>
        <authorList>
            <person name="Partida-Martinez L.P."/>
        </authorList>
    </citation>
    <scope>NUCLEOTIDE SEQUENCE [LARGE SCALE GENOMIC DNA]</scope>
    <source>
        <strain evidence="2 3">AS3.12</strain>
    </source>
</reference>
<proteinExistence type="predicted"/>
<keyword evidence="3" id="KW-1185">Reference proteome</keyword>
<dbReference type="RefSeq" id="WP_184654732.1">
    <property type="nucleotide sequence ID" value="NZ_JACHBU010000004.1"/>
</dbReference>
<name>A0A7X0JJY7_9HYPH</name>
<accession>A0A7X0JJY7</accession>
<dbReference type="Proteomes" id="UP000585437">
    <property type="component" value="Unassembled WGS sequence"/>
</dbReference>
<protein>
    <submittedName>
        <fullName evidence="2">Type IV secretory pathway VirJ component</fullName>
    </submittedName>
</protein>
<evidence type="ECO:0000259" key="1">
    <source>
        <dbReference type="Pfam" id="PF06057"/>
    </source>
</evidence>
<evidence type="ECO:0000313" key="2">
    <source>
        <dbReference type="EMBL" id="MBB6508956.1"/>
    </source>
</evidence>
<dbReference type="EMBL" id="JACHBU010000004">
    <property type="protein sequence ID" value="MBB6508956.1"/>
    <property type="molecule type" value="Genomic_DNA"/>
</dbReference>
<dbReference type="Gene3D" id="3.40.50.1820">
    <property type="entry name" value="alpha/beta hydrolase"/>
    <property type="match status" value="2"/>
</dbReference>
<dbReference type="PIRSF" id="PIRSF029063">
    <property type="entry name" value="IV_sec_VirJ"/>
    <property type="match status" value="1"/>
</dbReference>
<dbReference type="SUPFAM" id="SSF53474">
    <property type="entry name" value="alpha/beta-Hydrolases"/>
    <property type="match status" value="2"/>
</dbReference>
<comment type="caution">
    <text evidence="2">The sequence shown here is derived from an EMBL/GenBank/DDBJ whole genome shotgun (WGS) entry which is preliminary data.</text>
</comment>
<dbReference type="AlphaFoldDB" id="A0A7X0JJY7"/>
<dbReference type="InterPro" id="IPR010333">
    <property type="entry name" value="VirJ"/>
</dbReference>
<dbReference type="InterPro" id="IPR029058">
    <property type="entry name" value="AB_hydrolase_fold"/>
</dbReference>
<organism evidence="2 3">
    <name type="scientific">Rhizobium soli</name>
    <dbReference type="NCBI Taxonomy" id="424798"/>
    <lineage>
        <taxon>Bacteria</taxon>
        <taxon>Pseudomonadati</taxon>
        <taxon>Pseudomonadota</taxon>
        <taxon>Alphaproteobacteria</taxon>
        <taxon>Hyphomicrobiales</taxon>
        <taxon>Rhizobiaceae</taxon>
        <taxon>Rhizobium/Agrobacterium group</taxon>
        <taxon>Rhizobium</taxon>
    </lineage>
</organism>
<dbReference type="Pfam" id="PF06057">
    <property type="entry name" value="VirJ"/>
    <property type="match status" value="1"/>
</dbReference>
<feature type="domain" description="Bacterial virulence" evidence="1">
    <location>
        <begin position="260"/>
        <end position="450"/>
    </location>
</feature>